<sequence>MDKNAERISVSCIIPAHNEARRIGKVLDAVVGHPLIGEIIVVDDCSSDDTAAQAQRDGVKLIPLPQNLGKSGAVASGIAAASGSHLLLLDADLVGLTANDINALLQSVLSQQVDVSLSLRRNSPRLWHLIGLDYISGERVFPRSLVASRLAEIRALANFGLEVWLNRLWIAENYRIAVVHWPDVISPYKAQKMGWLRGIKADCAMTRDILRTISPRQILQQIMAMKRQSPPLPQPNDASAS</sequence>
<dbReference type="EMBL" id="CP165628">
    <property type="protein sequence ID" value="XDU74335.1"/>
    <property type="molecule type" value="Genomic_DNA"/>
</dbReference>
<evidence type="ECO:0000256" key="4">
    <source>
        <dbReference type="ARBA" id="ARBA00022679"/>
    </source>
</evidence>
<name>A0AB39VWQ8_9GAMM</name>
<evidence type="ECO:0000256" key="1">
    <source>
        <dbReference type="ARBA" id="ARBA00001946"/>
    </source>
</evidence>
<gene>
    <name evidence="7" type="ORF">AB3G37_09790</name>
</gene>
<evidence type="ECO:0000313" key="7">
    <source>
        <dbReference type="EMBL" id="XDU74335.1"/>
    </source>
</evidence>
<dbReference type="PANTHER" id="PTHR48090">
    <property type="entry name" value="UNDECAPRENYL-PHOSPHATE 4-DEOXY-4-FORMAMIDO-L-ARABINOSE TRANSFERASE-RELATED"/>
    <property type="match status" value="1"/>
</dbReference>
<organism evidence="7">
    <name type="scientific">Rouxiella sp. WC2420</name>
    <dbReference type="NCBI Taxonomy" id="3234145"/>
    <lineage>
        <taxon>Bacteria</taxon>
        <taxon>Pseudomonadati</taxon>
        <taxon>Pseudomonadota</taxon>
        <taxon>Gammaproteobacteria</taxon>
        <taxon>Enterobacterales</taxon>
        <taxon>Yersiniaceae</taxon>
        <taxon>Rouxiella</taxon>
    </lineage>
</organism>
<protein>
    <submittedName>
        <fullName evidence="7">Glycosyltransferase family 2 protein</fullName>
    </submittedName>
</protein>
<evidence type="ECO:0000256" key="2">
    <source>
        <dbReference type="ARBA" id="ARBA00006739"/>
    </source>
</evidence>
<feature type="domain" description="Glycosyltransferase 2-like" evidence="6">
    <location>
        <begin position="11"/>
        <end position="118"/>
    </location>
</feature>
<accession>A0AB39VWQ8</accession>
<dbReference type="PANTHER" id="PTHR48090:SF10">
    <property type="entry name" value="GLUCOSYL-3-PHOSPHOGLYCERATE SYNTHASE"/>
    <property type="match status" value="1"/>
</dbReference>
<evidence type="ECO:0000256" key="3">
    <source>
        <dbReference type="ARBA" id="ARBA00022676"/>
    </source>
</evidence>
<dbReference type="InterPro" id="IPR029044">
    <property type="entry name" value="Nucleotide-diphossugar_trans"/>
</dbReference>
<comment type="similarity">
    <text evidence="2">Belongs to the glycosyltransferase 2 family.</text>
</comment>
<dbReference type="AlphaFoldDB" id="A0AB39VWQ8"/>
<keyword evidence="5" id="KW-0460">Magnesium</keyword>
<reference evidence="7" key="1">
    <citation type="submission" date="2024-07" db="EMBL/GenBank/DDBJ databases">
        <authorList>
            <person name="Biller S.J."/>
        </authorList>
    </citation>
    <scope>NUCLEOTIDE SEQUENCE</scope>
    <source>
        <strain evidence="7">WC2420</strain>
    </source>
</reference>
<dbReference type="InterPro" id="IPR050256">
    <property type="entry name" value="Glycosyltransferase_2"/>
</dbReference>
<proteinExistence type="inferred from homology"/>
<dbReference type="RefSeq" id="WP_369790519.1">
    <property type="nucleotide sequence ID" value="NZ_CP165628.1"/>
</dbReference>
<dbReference type="SUPFAM" id="SSF53448">
    <property type="entry name" value="Nucleotide-diphospho-sugar transferases"/>
    <property type="match status" value="1"/>
</dbReference>
<dbReference type="InterPro" id="IPR001173">
    <property type="entry name" value="Glyco_trans_2-like"/>
</dbReference>
<comment type="cofactor">
    <cofactor evidence="1">
        <name>Mg(2+)</name>
        <dbReference type="ChEBI" id="CHEBI:18420"/>
    </cofactor>
</comment>
<keyword evidence="3" id="KW-0328">Glycosyltransferase</keyword>
<evidence type="ECO:0000259" key="6">
    <source>
        <dbReference type="Pfam" id="PF00535"/>
    </source>
</evidence>
<dbReference type="CDD" id="cd04179">
    <property type="entry name" value="DPM_DPG-synthase_like"/>
    <property type="match status" value="1"/>
</dbReference>
<dbReference type="Pfam" id="PF00535">
    <property type="entry name" value="Glycos_transf_2"/>
    <property type="match status" value="1"/>
</dbReference>
<dbReference type="GO" id="GO:0016757">
    <property type="term" value="F:glycosyltransferase activity"/>
    <property type="evidence" value="ECO:0007669"/>
    <property type="project" value="UniProtKB-KW"/>
</dbReference>
<keyword evidence="4" id="KW-0808">Transferase</keyword>
<evidence type="ECO:0000256" key="5">
    <source>
        <dbReference type="ARBA" id="ARBA00022842"/>
    </source>
</evidence>
<dbReference type="Gene3D" id="3.90.550.10">
    <property type="entry name" value="Spore Coat Polysaccharide Biosynthesis Protein SpsA, Chain A"/>
    <property type="match status" value="1"/>
</dbReference>